<gene>
    <name evidence="3" type="ORF">NIES23_12760</name>
</gene>
<evidence type="ECO:0000313" key="3">
    <source>
        <dbReference type="EMBL" id="BAY68490.1"/>
    </source>
</evidence>
<dbReference type="EMBL" id="AP018216">
    <property type="protein sequence ID" value="BAY68490.1"/>
    <property type="molecule type" value="Genomic_DNA"/>
</dbReference>
<name>A0A1Z4KHM4_ANAVA</name>
<proteinExistence type="predicted"/>
<accession>A0A1Z4KHM4</accession>
<evidence type="ECO:0000256" key="1">
    <source>
        <dbReference type="ARBA" id="ARBA00022679"/>
    </source>
</evidence>
<dbReference type="GO" id="GO:0016757">
    <property type="term" value="F:glycosyltransferase activity"/>
    <property type="evidence" value="ECO:0007669"/>
    <property type="project" value="InterPro"/>
</dbReference>
<dbReference type="Proteomes" id="UP000217507">
    <property type="component" value="Chromosome"/>
</dbReference>
<dbReference type="SUPFAM" id="SSF53756">
    <property type="entry name" value="UDP-Glycosyltransferase/glycogen phosphorylase"/>
    <property type="match status" value="1"/>
</dbReference>
<evidence type="ECO:0000313" key="4">
    <source>
        <dbReference type="Proteomes" id="UP000217507"/>
    </source>
</evidence>
<dbReference type="Pfam" id="PF00534">
    <property type="entry name" value="Glycos_transf_1"/>
    <property type="match status" value="1"/>
</dbReference>
<dbReference type="AlphaFoldDB" id="A0A1Z4KHM4"/>
<protein>
    <submittedName>
        <fullName evidence="3">Putative glycosyltransferase</fullName>
    </submittedName>
</protein>
<feature type="domain" description="Glycosyl transferase family 1" evidence="2">
    <location>
        <begin position="203"/>
        <end position="374"/>
    </location>
</feature>
<dbReference type="GO" id="GO:0009103">
    <property type="term" value="P:lipopolysaccharide biosynthetic process"/>
    <property type="evidence" value="ECO:0007669"/>
    <property type="project" value="TreeGrafter"/>
</dbReference>
<dbReference type="CDD" id="cd03794">
    <property type="entry name" value="GT4_WbuB-like"/>
    <property type="match status" value="1"/>
</dbReference>
<dbReference type="PANTHER" id="PTHR46401:SF2">
    <property type="entry name" value="GLYCOSYLTRANSFERASE WBBK-RELATED"/>
    <property type="match status" value="1"/>
</dbReference>
<reference evidence="3 4" key="1">
    <citation type="submission" date="2017-06" db="EMBL/GenBank/DDBJ databases">
        <title>Genome sequencing of cyanobaciteial culture collection at National Institute for Environmental Studies (NIES).</title>
        <authorList>
            <person name="Hirose Y."/>
            <person name="Shimura Y."/>
            <person name="Fujisawa T."/>
            <person name="Nakamura Y."/>
            <person name="Kawachi M."/>
        </authorList>
    </citation>
    <scope>NUCLEOTIDE SEQUENCE [LARGE SCALE GENOMIC DNA]</scope>
    <source>
        <strain evidence="3 4">NIES-23</strain>
    </source>
</reference>
<dbReference type="PANTHER" id="PTHR46401">
    <property type="entry name" value="GLYCOSYLTRANSFERASE WBBK-RELATED"/>
    <property type="match status" value="1"/>
</dbReference>
<sequence length="405" mass="45158">MEKIAIITQYFYPSYAATAQLMTDLATGLSQKGYHVDIFTGSQADHTKPALSNLLTVQRAFSPIASSTSILSKGISSIFFLLGGLKYLLFSLPHTTTLLIASNPPYAGLLGTIFKIICGGKYYFLLQDIFPESAVMSGILQKNSFSFIFFSKLNYLTYKFADKIVVLSTSMQCFLENKYPELKHKIKVIENWALENIIGCDKQENDFAKQHNFDKNFTVLYSGNLGRLHDIETITEAAKILKDSPIQFVFIGAGAKTKLVEKAIQTDGLKNIILLPYQSREVLPLSLTACDISLVSLIPGAESIVAPSKLYGMLAAGRGIIAISATNSYIDKLLTNSNCGINIPPHNPQQLANLIYELANDNQRVKIMGEKARKIYESRYTFQRALEEYQQILFEDDAYQEINML</sequence>
<dbReference type="Gene3D" id="3.40.50.2000">
    <property type="entry name" value="Glycogen Phosphorylase B"/>
    <property type="match status" value="2"/>
</dbReference>
<organism evidence="3 4">
    <name type="scientific">Trichormus variabilis NIES-23</name>
    <dbReference type="NCBI Taxonomy" id="1973479"/>
    <lineage>
        <taxon>Bacteria</taxon>
        <taxon>Bacillati</taxon>
        <taxon>Cyanobacteriota</taxon>
        <taxon>Cyanophyceae</taxon>
        <taxon>Nostocales</taxon>
        <taxon>Nostocaceae</taxon>
        <taxon>Trichormus</taxon>
    </lineage>
</organism>
<keyword evidence="1 3" id="KW-0808">Transferase</keyword>
<evidence type="ECO:0000259" key="2">
    <source>
        <dbReference type="Pfam" id="PF00534"/>
    </source>
</evidence>
<dbReference type="InterPro" id="IPR001296">
    <property type="entry name" value="Glyco_trans_1"/>
</dbReference>